<gene>
    <name evidence="1" type="ORF">N5C39_22945</name>
</gene>
<proteinExistence type="predicted"/>
<evidence type="ECO:0000313" key="2">
    <source>
        <dbReference type="Proteomes" id="UP001158416"/>
    </source>
</evidence>
<sequence length="300" mass="34251">MSTKKNNENIDDSKVNEEITHKEMTCFVIMPIAETHGYETNHFDRVYKHLIQPACAKANFKAVRADEISNTNFIVLDILRRIVESDIAICDLSSRNPNVMYELGLRQAFNRKTVLIKDEKTVNPFDVQGFRYCSYDSSLRIDNAFENVTSIAKALTATHSADESDVNSIVQLLKIEPAQIGDKTQLSDQNTIILEAIKELSLRIDKPSRSSSNQLRIKNIKRKSGPTEIGERFDYQFENYETEAIMNNFYELNSKPFGVYKGIEIDDDGKAHHVFEDDKTLKYLSLNSPTLAKLTEDFGF</sequence>
<evidence type="ECO:0000313" key="1">
    <source>
        <dbReference type="EMBL" id="MDH1321230.1"/>
    </source>
</evidence>
<evidence type="ECO:0008006" key="3">
    <source>
        <dbReference type="Google" id="ProtNLM"/>
    </source>
</evidence>
<dbReference type="RefSeq" id="WP_280030385.1">
    <property type="nucleotide sequence ID" value="NZ_JAOCAP010000021.1"/>
</dbReference>
<dbReference type="AlphaFoldDB" id="A0AA42PXJ7"/>
<organism evidence="1 2">
    <name type="scientific">Enterobacter bugandensis</name>
    <dbReference type="NCBI Taxonomy" id="881260"/>
    <lineage>
        <taxon>Bacteria</taxon>
        <taxon>Pseudomonadati</taxon>
        <taxon>Pseudomonadota</taxon>
        <taxon>Gammaproteobacteria</taxon>
        <taxon>Enterobacterales</taxon>
        <taxon>Enterobacteriaceae</taxon>
        <taxon>Enterobacter</taxon>
    </lineage>
</organism>
<dbReference type="Proteomes" id="UP001158416">
    <property type="component" value="Unassembled WGS sequence"/>
</dbReference>
<accession>A0AA42PXJ7</accession>
<name>A0AA42PXJ7_9ENTR</name>
<comment type="caution">
    <text evidence="1">The sequence shown here is derived from an EMBL/GenBank/DDBJ whole genome shotgun (WGS) entry which is preliminary data.</text>
</comment>
<protein>
    <recommendedName>
        <fullName evidence="3">Nucleoside 2-deoxyribosyltransferase</fullName>
    </recommendedName>
</protein>
<dbReference type="EMBL" id="JAOCAP010000021">
    <property type="protein sequence ID" value="MDH1321230.1"/>
    <property type="molecule type" value="Genomic_DNA"/>
</dbReference>
<reference evidence="1" key="1">
    <citation type="submission" date="2022-09" db="EMBL/GenBank/DDBJ databases">
        <title>Intensive care unit water sources are persistently colonized with multi-drug resistant bacteria and are the site of extensive horizontal gene transfer of antibiotic resistance genes.</title>
        <authorList>
            <person name="Diorio-Toth L."/>
        </authorList>
    </citation>
    <scope>NUCLEOTIDE SEQUENCE</scope>
    <source>
        <strain evidence="1">GD03936</strain>
    </source>
</reference>